<evidence type="ECO:0000313" key="7">
    <source>
        <dbReference type="EMBL" id="MBM7589871.1"/>
    </source>
</evidence>
<sequence length="156" mass="17158">MIMARGINGLIASYITGERKEGVICMGGWIRGSLLLLAFYALGMLLQKGLSLPLPGNLLGMLLLATGLLFGWIKLEWVEQASSFFLKHMLLFFVPIIVGAARYADVFAAHPIVLLSAMLMGPPLVMWASGAIMQKYAQKIRRDQQRGEQERGALHA</sequence>
<name>A0A938XXV5_9BACL</name>
<keyword evidence="4 6" id="KW-1133">Transmembrane helix</keyword>
<feature type="transmembrane region" description="Helical" evidence="6">
    <location>
        <begin position="21"/>
        <end position="42"/>
    </location>
</feature>
<reference evidence="7" key="1">
    <citation type="submission" date="2021-01" db="EMBL/GenBank/DDBJ databases">
        <title>Genomic Encyclopedia of Type Strains, Phase IV (KMG-IV): sequencing the most valuable type-strain genomes for metagenomic binning, comparative biology and taxonomic classification.</title>
        <authorList>
            <person name="Goeker M."/>
        </authorList>
    </citation>
    <scope>NUCLEOTIDE SEQUENCE</scope>
    <source>
        <strain evidence="7">DSM 25523</strain>
    </source>
</reference>
<dbReference type="RefSeq" id="WP_345383976.1">
    <property type="nucleotide sequence ID" value="NZ_BAABIN010000007.1"/>
</dbReference>
<evidence type="ECO:0000256" key="3">
    <source>
        <dbReference type="ARBA" id="ARBA00022692"/>
    </source>
</evidence>
<evidence type="ECO:0000256" key="2">
    <source>
        <dbReference type="ARBA" id="ARBA00022475"/>
    </source>
</evidence>
<keyword evidence="2" id="KW-1003">Cell membrane</keyword>
<evidence type="ECO:0000256" key="5">
    <source>
        <dbReference type="ARBA" id="ARBA00023136"/>
    </source>
</evidence>
<dbReference type="InterPro" id="IPR005538">
    <property type="entry name" value="LrgA/CidA"/>
</dbReference>
<comment type="subcellular location">
    <subcellularLocation>
        <location evidence="1">Cell membrane</location>
        <topology evidence="1">Multi-pass membrane protein</topology>
    </subcellularLocation>
</comment>
<evidence type="ECO:0000256" key="1">
    <source>
        <dbReference type="ARBA" id="ARBA00004651"/>
    </source>
</evidence>
<dbReference type="GO" id="GO:0005886">
    <property type="term" value="C:plasma membrane"/>
    <property type="evidence" value="ECO:0007669"/>
    <property type="project" value="UniProtKB-SubCell"/>
</dbReference>
<comment type="caution">
    <text evidence="7">The sequence shown here is derived from an EMBL/GenBank/DDBJ whole genome shotgun (WGS) entry which is preliminary data.</text>
</comment>
<gene>
    <name evidence="7" type="ORF">JOD01_001472</name>
</gene>
<keyword evidence="3 6" id="KW-0812">Transmembrane</keyword>
<feature type="transmembrane region" description="Helical" evidence="6">
    <location>
        <begin position="54"/>
        <end position="73"/>
    </location>
</feature>
<accession>A0A938XXV5</accession>
<dbReference type="EMBL" id="JAFBEB010000004">
    <property type="protein sequence ID" value="MBM7589871.1"/>
    <property type="molecule type" value="Genomic_DNA"/>
</dbReference>
<dbReference type="PANTHER" id="PTHR33931">
    <property type="entry name" value="HOLIN-LIKE PROTEIN CIDA-RELATED"/>
    <property type="match status" value="1"/>
</dbReference>
<evidence type="ECO:0000313" key="8">
    <source>
        <dbReference type="Proteomes" id="UP000717624"/>
    </source>
</evidence>
<keyword evidence="5 6" id="KW-0472">Membrane</keyword>
<dbReference type="Pfam" id="PF03788">
    <property type="entry name" value="LrgA"/>
    <property type="match status" value="1"/>
</dbReference>
<feature type="transmembrane region" description="Helical" evidence="6">
    <location>
        <begin position="85"/>
        <end position="104"/>
    </location>
</feature>
<feature type="transmembrane region" description="Helical" evidence="6">
    <location>
        <begin position="110"/>
        <end position="132"/>
    </location>
</feature>
<keyword evidence="8" id="KW-1185">Reference proteome</keyword>
<protein>
    <submittedName>
        <fullName evidence="7">Holin-like protein</fullName>
    </submittedName>
</protein>
<organism evidence="7 8">
    <name type="scientific">Brevibacillus fulvus</name>
    <dbReference type="NCBI Taxonomy" id="1125967"/>
    <lineage>
        <taxon>Bacteria</taxon>
        <taxon>Bacillati</taxon>
        <taxon>Bacillota</taxon>
        <taxon>Bacilli</taxon>
        <taxon>Bacillales</taxon>
        <taxon>Paenibacillaceae</taxon>
        <taxon>Brevibacillus</taxon>
    </lineage>
</organism>
<dbReference type="PANTHER" id="PTHR33931:SF2">
    <property type="entry name" value="HOLIN-LIKE PROTEIN CIDA"/>
    <property type="match status" value="1"/>
</dbReference>
<evidence type="ECO:0000256" key="4">
    <source>
        <dbReference type="ARBA" id="ARBA00022989"/>
    </source>
</evidence>
<evidence type="ECO:0000256" key="6">
    <source>
        <dbReference type="SAM" id="Phobius"/>
    </source>
</evidence>
<dbReference type="AlphaFoldDB" id="A0A938XXV5"/>
<dbReference type="Proteomes" id="UP000717624">
    <property type="component" value="Unassembled WGS sequence"/>
</dbReference>
<proteinExistence type="predicted"/>